<dbReference type="EMBL" id="AE015924">
    <property type="protein sequence ID" value="AAQ66787.1"/>
    <property type="molecule type" value="Genomic_DNA"/>
</dbReference>
<keyword evidence="4" id="KW-1185">Reference proteome</keyword>
<evidence type="ECO:0000259" key="2">
    <source>
        <dbReference type="Pfam" id="PF07863"/>
    </source>
</evidence>
<gene>
    <name evidence="3" type="ordered locus">PG_1787</name>
</gene>
<evidence type="ECO:0000313" key="4">
    <source>
        <dbReference type="Proteomes" id="UP000000588"/>
    </source>
</evidence>
<dbReference type="HOGENOM" id="CLU_153207_0_0_10"/>
<dbReference type="BioCyc" id="PGIN242619:G1G02-1671-MONOMER"/>
<evidence type="ECO:0000256" key="1">
    <source>
        <dbReference type="SAM" id="Phobius"/>
    </source>
</evidence>
<dbReference type="Pfam" id="PF07863">
    <property type="entry name" value="CtnDOT_TraJ"/>
    <property type="match status" value="1"/>
</dbReference>
<protein>
    <recommendedName>
        <fullName evidence="2">Conjugative transposon TraJ C-terminal domain-containing protein</fullName>
    </recommendedName>
</protein>
<feature type="domain" description="Conjugative transposon TraJ C-terminal" evidence="2">
    <location>
        <begin position="6"/>
        <end position="57"/>
    </location>
</feature>
<evidence type="ECO:0000313" key="3">
    <source>
        <dbReference type="EMBL" id="AAQ66787.1"/>
    </source>
</evidence>
<sequence length="155" mass="16726">MPCKGLLIGIIGCYCVPMVAGWIIGAGGGIGSYGRNVNQTAQRGTGAYTGSKAMIGGAQVLLPVMSFDVSKGHSLKGSKFPPLEKEVSTSGKFIFQWWKDNFPLVEIRHVPNSRLTHNKKNEQKCLLIVQSSHLDVTSLGTKTNYPYGRGCSKPL</sequence>
<dbReference type="STRING" id="242619.PG_1787"/>
<dbReference type="Proteomes" id="UP000000588">
    <property type="component" value="Chromosome"/>
</dbReference>
<organism evidence="3 4">
    <name type="scientific">Porphyromonas gingivalis (strain ATCC BAA-308 / W83)</name>
    <dbReference type="NCBI Taxonomy" id="242619"/>
    <lineage>
        <taxon>Bacteria</taxon>
        <taxon>Pseudomonadati</taxon>
        <taxon>Bacteroidota</taxon>
        <taxon>Bacteroidia</taxon>
        <taxon>Bacteroidales</taxon>
        <taxon>Porphyromonadaceae</taxon>
        <taxon>Porphyromonas</taxon>
    </lineage>
</organism>
<accession>Q7MTZ0</accession>
<dbReference type="EnsemblBacteria" id="AAQ66787">
    <property type="protein sequence ID" value="AAQ66787"/>
    <property type="gene ID" value="PG_1787"/>
</dbReference>
<proteinExistence type="predicted"/>
<keyword evidence="1" id="KW-0812">Transmembrane</keyword>
<reference evidence="3 4" key="1">
    <citation type="journal article" date="2003" name="J. Bacteriol.">
        <title>Complete genome sequence of the oral pathogenic bacterium Porphyromonas gingivalis strain W83.</title>
        <authorList>
            <person name="Nelson K."/>
            <person name="Fleishmann R."/>
            <person name="DeBoy R."/>
            <person name="Paulsen I."/>
            <person name="Fouts D."/>
            <person name="Eisen J."/>
            <person name="Daugherty S."/>
            <person name="Dodson R."/>
            <person name="Durkin A."/>
            <person name="Gwinn M."/>
            <person name="Haft D."/>
            <person name="Kolonay J."/>
            <person name="Nelson W."/>
            <person name="White O."/>
            <person name="Mason T."/>
            <person name="Tallon L."/>
            <person name="Gray J."/>
            <person name="Granger D."/>
            <person name="Tettelin H."/>
            <person name="Dong H."/>
            <person name="Galvin J."/>
            <person name="Duncan M."/>
            <person name="Dewhirst F."/>
            <person name="Fraser C."/>
        </authorList>
    </citation>
    <scope>NUCLEOTIDE SEQUENCE [LARGE SCALE GENOMIC DNA]</scope>
    <source>
        <strain evidence="4">ATCC BAA-308 / W83</strain>
    </source>
</reference>
<feature type="transmembrane region" description="Helical" evidence="1">
    <location>
        <begin position="6"/>
        <end position="25"/>
    </location>
</feature>
<keyword evidence="1" id="KW-1133">Transmembrane helix</keyword>
<keyword evidence="1" id="KW-0472">Membrane</keyword>
<dbReference type="KEGG" id="pgi:PG_1787"/>
<dbReference type="AlphaFoldDB" id="Q7MTZ0"/>
<name>Q7MTZ0_PORGI</name>
<dbReference type="InterPro" id="IPR012424">
    <property type="entry name" value="Conjugative_transposon_TraJ_C"/>
</dbReference>